<accession>A0A8J4PX24</accession>
<protein>
    <submittedName>
        <fullName evidence="2">Uncharacterized protein</fullName>
    </submittedName>
</protein>
<dbReference type="EMBL" id="AJWJ01000095">
    <property type="protein sequence ID" value="KAF2075548.1"/>
    <property type="molecule type" value="Genomic_DNA"/>
</dbReference>
<feature type="chain" id="PRO_5035219102" evidence="1">
    <location>
        <begin position="21"/>
        <end position="382"/>
    </location>
</feature>
<dbReference type="AlphaFoldDB" id="A0A8J4PX24"/>
<feature type="signal peptide" evidence="1">
    <location>
        <begin position="1"/>
        <end position="20"/>
    </location>
</feature>
<reference evidence="2" key="1">
    <citation type="submission" date="2020-01" db="EMBL/GenBank/DDBJ databases">
        <title>Development of genomics and gene disruption for Polysphondylium violaceum indicates a role for the polyketide synthase stlB in stalk morphogenesis.</title>
        <authorList>
            <person name="Narita B."/>
            <person name="Kawabe Y."/>
            <person name="Kin K."/>
            <person name="Saito T."/>
            <person name="Gibbs R."/>
            <person name="Kuspa A."/>
            <person name="Muzny D."/>
            <person name="Queller D."/>
            <person name="Richards S."/>
            <person name="Strassman J."/>
            <person name="Sucgang R."/>
            <person name="Worley K."/>
            <person name="Schaap P."/>
        </authorList>
    </citation>
    <scope>NUCLEOTIDE SEQUENCE</scope>
    <source>
        <strain evidence="2">QSvi11</strain>
    </source>
</reference>
<evidence type="ECO:0000313" key="2">
    <source>
        <dbReference type="EMBL" id="KAF2075548.1"/>
    </source>
</evidence>
<dbReference type="SUPFAM" id="SSF82171">
    <property type="entry name" value="DPP6 N-terminal domain-like"/>
    <property type="match status" value="1"/>
</dbReference>
<evidence type="ECO:0000313" key="3">
    <source>
        <dbReference type="Proteomes" id="UP000695562"/>
    </source>
</evidence>
<organism evidence="2 3">
    <name type="scientific">Polysphondylium violaceum</name>
    <dbReference type="NCBI Taxonomy" id="133409"/>
    <lineage>
        <taxon>Eukaryota</taxon>
        <taxon>Amoebozoa</taxon>
        <taxon>Evosea</taxon>
        <taxon>Eumycetozoa</taxon>
        <taxon>Dictyostelia</taxon>
        <taxon>Dictyosteliales</taxon>
        <taxon>Dictyosteliaceae</taxon>
        <taxon>Polysphondylium</taxon>
    </lineage>
</organism>
<comment type="caution">
    <text evidence="2">The sequence shown here is derived from an EMBL/GenBank/DDBJ whole genome shotgun (WGS) entry which is preliminary data.</text>
</comment>
<dbReference type="Proteomes" id="UP000695562">
    <property type="component" value="Unassembled WGS sequence"/>
</dbReference>
<keyword evidence="1" id="KW-0732">Signal</keyword>
<name>A0A8J4PX24_9MYCE</name>
<evidence type="ECO:0000256" key="1">
    <source>
        <dbReference type="SAM" id="SignalP"/>
    </source>
</evidence>
<sequence length="382" mass="43739">MKVVCYVFLVLLFILCQCNTIVNGTTPTIYFLSNVTESNKFPFMCSLKLDSKYCDVYKESHESIYNVAQIIEINSDVASIYYYGDFQYLGDIKGWYCGHHLLLERPKDKFVGQEKPNVGEQFLYGVYGEYKEIGMVKYIESYNNTNSTGSNRTISLGLHYQEYDHVEDLYYHRYISTNISIDPNTIQQFKFCGNNDTYVSSFLEKDTKQWYLSLFNVASKSVQSIKYNGSIVFENSGVVTLNNNIYVVGNSGANTTKVVKIDLVSLTEIEIVSVGVEMHSIARSSNNSYISFYSKSDNSVTILNVLDLSIKTYHLKYTFPFEKETLVDVYLFNIEGKNVHIPKVDQEVLDLEGSSLHLSPSIIIPFILFVLLYRFLNPINNN</sequence>
<gene>
    <name evidence="2" type="ORF">CYY_003134</name>
</gene>
<proteinExistence type="predicted"/>
<keyword evidence="3" id="KW-1185">Reference proteome</keyword>